<organism evidence="10 11">
    <name type="scientific">Pseudoalteromonas byunsanensis</name>
    <dbReference type="NCBI Taxonomy" id="327939"/>
    <lineage>
        <taxon>Bacteria</taxon>
        <taxon>Pseudomonadati</taxon>
        <taxon>Pseudomonadota</taxon>
        <taxon>Gammaproteobacteria</taxon>
        <taxon>Alteromonadales</taxon>
        <taxon>Pseudoalteromonadaceae</taxon>
        <taxon>Pseudoalteromonas</taxon>
    </lineage>
</organism>
<evidence type="ECO:0000256" key="4">
    <source>
        <dbReference type="ARBA" id="ARBA00022519"/>
    </source>
</evidence>
<gene>
    <name evidence="10" type="ORF">BIW53_11285</name>
</gene>
<dbReference type="Proteomes" id="UP000180253">
    <property type="component" value="Unassembled WGS sequence"/>
</dbReference>
<dbReference type="OrthoDB" id="9805682at2"/>
<comment type="caution">
    <text evidence="10">The sequence shown here is derived from an EMBL/GenBank/DDBJ whole genome shotgun (WGS) entry which is preliminary data.</text>
</comment>
<dbReference type="InterPro" id="IPR003004">
    <property type="entry name" value="GspF/PilC"/>
</dbReference>
<evidence type="ECO:0000313" key="10">
    <source>
        <dbReference type="EMBL" id="OHU95294.1"/>
    </source>
</evidence>
<name>A0A1S1N748_9GAMM</name>
<accession>A0A1S1N748</accession>
<evidence type="ECO:0000259" key="9">
    <source>
        <dbReference type="Pfam" id="PF00482"/>
    </source>
</evidence>
<dbReference type="AlphaFoldDB" id="A0A1S1N748"/>
<dbReference type="STRING" id="327939.BIW53_11285"/>
<evidence type="ECO:0000313" key="11">
    <source>
        <dbReference type="Proteomes" id="UP000180253"/>
    </source>
</evidence>
<evidence type="ECO:0000256" key="7">
    <source>
        <dbReference type="ARBA" id="ARBA00023136"/>
    </source>
</evidence>
<comment type="subcellular location">
    <subcellularLocation>
        <location evidence="1">Cell inner membrane</location>
        <topology evidence="1">Multi-pass membrane protein</topology>
    </subcellularLocation>
</comment>
<keyword evidence="5 8" id="KW-0812">Transmembrane</keyword>
<sequence>MSQVFKYKACNASGEVERGEITAENEAAAHSALKSRSLLILELKQDSARAIRKRVSLNELEQSTSQLSTLLHNGLRVDKALEVLAQSNRNSALGQIWSLVLNEIKQGAVLSDALASRPDTFSTLYIEMVRIGEATGNLPQVFSRLSQNLEFQSALRSKVIQASTYPLFILVVCITAIWAIFNFVIPSMSSMFDNGAQVPPYTQLLLDMSSWVQNYQLHLLISLLLAGVLLYSALQKASLRVRLFASVIRFPIVKQIVNHSDRIKFSTALQLTLESGVSLSDSLELAMQTVSNPNLQAKLGKVATVVSSGGVLSHELKHLGLYDEVAVSLVTVGEESGSLASSFNEIAKRSRNSFESWLTKFTALLEPLLILIMGGVVGSVVIIMLLSIVSMNDVSF</sequence>
<protein>
    <recommendedName>
        <fullName evidence="9">Type II secretion system protein GspF domain-containing protein</fullName>
    </recommendedName>
</protein>
<dbReference type="PRINTS" id="PR00812">
    <property type="entry name" value="BCTERIALGSPF"/>
</dbReference>
<evidence type="ECO:0000256" key="2">
    <source>
        <dbReference type="ARBA" id="ARBA00005745"/>
    </source>
</evidence>
<dbReference type="RefSeq" id="WP_070991996.1">
    <property type="nucleotide sequence ID" value="NZ_CBCSHD010000005.1"/>
</dbReference>
<evidence type="ECO:0000256" key="8">
    <source>
        <dbReference type="SAM" id="Phobius"/>
    </source>
</evidence>
<keyword evidence="11" id="KW-1185">Reference proteome</keyword>
<dbReference type="FunFam" id="1.20.81.30:FF:000001">
    <property type="entry name" value="Type II secretion system protein F"/>
    <property type="match status" value="1"/>
</dbReference>
<feature type="transmembrane region" description="Helical" evidence="8">
    <location>
        <begin position="368"/>
        <end position="389"/>
    </location>
</feature>
<evidence type="ECO:0000256" key="5">
    <source>
        <dbReference type="ARBA" id="ARBA00022692"/>
    </source>
</evidence>
<dbReference type="InterPro" id="IPR018076">
    <property type="entry name" value="T2SS_GspF_dom"/>
</dbReference>
<dbReference type="GO" id="GO:0005886">
    <property type="term" value="C:plasma membrane"/>
    <property type="evidence" value="ECO:0007669"/>
    <property type="project" value="UniProtKB-SubCell"/>
</dbReference>
<proteinExistence type="inferred from homology"/>
<feature type="transmembrane region" description="Helical" evidence="8">
    <location>
        <begin position="165"/>
        <end position="185"/>
    </location>
</feature>
<comment type="similarity">
    <text evidence="2">Belongs to the GSP F family.</text>
</comment>
<feature type="domain" description="Type II secretion system protein GspF" evidence="9">
    <location>
        <begin position="65"/>
        <end position="186"/>
    </location>
</feature>
<keyword evidence="6 8" id="KW-1133">Transmembrane helix</keyword>
<feature type="transmembrane region" description="Helical" evidence="8">
    <location>
        <begin position="215"/>
        <end position="234"/>
    </location>
</feature>
<dbReference type="Gene3D" id="1.20.81.30">
    <property type="entry name" value="Type II secretion system (T2SS), domain F"/>
    <property type="match status" value="2"/>
</dbReference>
<reference evidence="10 11" key="1">
    <citation type="submission" date="2016-10" db="EMBL/GenBank/DDBJ databases">
        <title>Pseudoalteromonas amylolytica sp. nov., isolated from the surface seawater.</title>
        <authorList>
            <person name="Wu Y.-H."/>
            <person name="Cheng H."/>
            <person name="Jin X.-B."/>
            <person name="Wang C.-S."/>
            <person name="Xu X.-W."/>
        </authorList>
    </citation>
    <scope>NUCLEOTIDE SEQUENCE [LARGE SCALE GENOMIC DNA]</scope>
    <source>
        <strain evidence="10 11">JCM 12483</strain>
    </source>
</reference>
<dbReference type="PANTHER" id="PTHR30012:SF0">
    <property type="entry name" value="TYPE II SECRETION SYSTEM PROTEIN F-RELATED"/>
    <property type="match status" value="1"/>
</dbReference>
<evidence type="ECO:0000256" key="1">
    <source>
        <dbReference type="ARBA" id="ARBA00004429"/>
    </source>
</evidence>
<dbReference type="Pfam" id="PF00482">
    <property type="entry name" value="T2SSF"/>
    <property type="match status" value="2"/>
</dbReference>
<keyword evidence="3" id="KW-1003">Cell membrane</keyword>
<dbReference type="InterPro" id="IPR042094">
    <property type="entry name" value="T2SS_GspF_sf"/>
</dbReference>
<evidence type="ECO:0000256" key="6">
    <source>
        <dbReference type="ARBA" id="ARBA00022989"/>
    </source>
</evidence>
<evidence type="ECO:0000256" key="3">
    <source>
        <dbReference type="ARBA" id="ARBA00022475"/>
    </source>
</evidence>
<keyword evidence="7 8" id="KW-0472">Membrane</keyword>
<keyword evidence="4" id="KW-0997">Cell inner membrane</keyword>
<dbReference type="PANTHER" id="PTHR30012">
    <property type="entry name" value="GENERAL SECRETION PATHWAY PROTEIN"/>
    <property type="match status" value="1"/>
</dbReference>
<feature type="domain" description="Type II secretion system protein GspF" evidence="9">
    <location>
        <begin position="265"/>
        <end position="386"/>
    </location>
</feature>
<dbReference type="EMBL" id="MNAN01000031">
    <property type="protein sequence ID" value="OHU95294.1"/>
    <property type="molecule type" value="Genomic_DNA"/>
</dbReference>